<dbReference type="InterPro" id="IPR029044">
    <property type="entry name" value="Nucleotide-diphossugar_trans"/>
</dbReference>
<evidence type="ECO:0000259" key="1">
    <source>
        <dbReference type="Pfam" id="PF00535"/>
    </source>
</evidence>
<proteinExistence type="predicted"/>
<dbReference type="PANTHER" id="PTHR43685:SF2">
    <property type="entry name" value="GLYCOSYLTRANSFERASE 2-LIKE DOMAIN-CONTAINING PROTEIN"/>
    <property type="match status" value="1"/>
</dbReference>
<sequence>MENPLVSVICLCYNQARFVKEALDAVANQTYAQVQLIVVDDASTDHSREVIAEWLTNRPEIVFIDLRQNLGNTQAFNQGLALAKGKYVIDLAGDDVLTLDRIEKQVAFFEQQEERVGVIYSDALYIDESGKELYRHFYNTGMIAYEGNVYEKLIDTYFVPTPTMMIRKRVLDELGGYDENLAYEDFDFWVRSSRNWLYAYQAEMLTYVRLLRYSQSTSFYQKGDSKVGSTLIVCQKAQRLNQSESENAALINRLRYEIRHAFLAGKNIELQGFFQLWAELAKIPMTYMILKRVGVFGLNFNWLKKPIQRLMN</sequence>
<dbReference type="Pfam" id="PF00535">
    <property type="entry name" value="Glycos_transf_2"/>
    <property type="match status" value="1"/>
</dbReference>
<feature type="domain" description="Glycosyltransferase 2-like" evidence="1">
    <location>
        <begin position="7"/>
        <end position="174"/>
    </location>
</feature>
<dbReference type="EMBL" id="CP106735">
    <property type="protein sequence ID" value="UXX80043.1"/>
    <property type="molecule type" value="Genomic_DNA"/>
</dbReference>
<name>A0ABY6D4J6_9BACT</name>
<dbReference type="GO" id="GO:0016757">
    <property type="term" value="F:glycosyltransferase activity"/>
    <property type="evidence" value="ECO:0007669"/>
    <property type="project" value="UniProtKB-KW"/>
</dbReference>
<gene>
    <name evidence="2" type="ORF">N7E81_02850</name>
</gene>
<organism evidence="2 3">
    <name type="scientific">Reichenbachiella carrageenanivorans</name>
    <dbReference type="NCBI Taxonomy" id="2979869"/>
    <lineage>
        <taxon>Bacteria</taxon>
        <taxon>Pseudomonadati</taxon>
        <taxon>Bacteroidota</taxon>
        <taxon>Cytophagia</taxon>
        <taxon>Cytophagales</taxon>
        <taxon>Reichenbachiellaceae</taxon>
        <taxon>Reichenbachiella</taxon>
    </lineage>
</organism>
<evidence type="ECO:0000313" key="2">
    <source>
        <dbReference type="EMBL" id="UXX80043.1"/>
    </source>
</evidence>
<keyword evidence="3" id="KW-1185">Reference proteome</keyword>
<dbReference type="Gene3D" id="3.90.550.10">
    <property type="entry name" value="Spore Coat Polysaccharide Biosynthesis Protein SpsA, Chain A"/>
    <property type="match status" value="1"/>
</dbReference>
<keyword evidence="2" id="KW-0328">Glycosyltransferase</keyword>
<keyword evidence="2" id="KW-0808">Transferase</keyword>
<evidence type="ECO:0000313" key="3">
    <source>
        <dbReference type="Proteomes" id="UP001062165"/>
    </source>
</evidence>
<accession>A0ABY6D4J6</accession>
<dbReference type="RefSeq" id="WP_263051773.1">
    <property type="nucleotide sequence ID" value="NZ_CP106735.1"/>
</dbReference>
<dbReference type="InterPro" id="IPR001173">
    <property type="entry name" value="Glyco_trans_2-like"/>
</dbReference>
<dbReference type="Proteomes" id="UP001062165">
    <property type="component" value="Chromosome"/>
</dbReference>
<protein>
    <submittedName>
        <fullName evidence="2">Glycosyltransferase</fullName>
        <ecNumber evidence="2">2.4.-.-</ecNumber>
    </submittedName>
</protein>
<dbReference type="SUPFAM" id="SSF53448">
    <property type="entry name" value="Nucleotide-diphospho-sugar transferases"/>
    <property type="match status" value="1"/>
</dbReference>
<dbReference type="PANTHER" id="PTHR43685">
    <property type="entry name" value="GLYCOSYLTRANSFERASE"/>
    <property type="match status" value="1"/>
</dbReference>
<dbReference type="InterPro" id="IPR050834">
    <property type="entry name" value="Glycosyltransf_2"/>
</dbReference>
<reference evidence="2" key="1">
    <citation type="submission" date="2022-10" db="EMBL/GenBank/DDBJ databases">
        <title>Comparative genomics and taxonomic characterization of three novel marine species of genus Reichenbachiella exhibiting antioxidant and polysaccharide degradation activities.</title>
        <authorList>
            <person name="Muhammad N."/>
            <person name="Lee Y.-J."/>
            <person name="Ko J."/>
            <person name="Kim S.-G."/>
        </authorList>
    </citation>
    <scope>NUCLEOTIDE SEQUENCE</scope>
    <source>
        <strain evidence="2">Wsw4-B4</strain>
    </source>
</reference>
<dbReference type="EC" id="2.4.-.-" evidence="2"/>